<evidence type="ECO:0000256" key="5">
    <source>
        <dbReference type="ARBA" id="ARBA00022801"/>
    </source>
</evidence>
<feature type="region of interest" description="Disordered" evidence="8">
    <location>
        <begin position="604"/>
        <end position="623"/>
    </location>
</feature>
<dbReference type="InterPro" id="IPR051915">
    <property type="entry name" value="Cellulose_Degrad_GH3"/>
</dbReference>
<evidence type="ECO:0000256" key="1">
    <source>
        <dbReference type="ARBA" id="ARBA00000448"/>
    </source>
</evidence>
<evidence type="ECO:0000256" key="4">
    <source>
        <dbReference type="ARBA" id="ARBA00022729"/>
    </source>
</evidence>
<keyword evidence="6 7" id="KW-0326">Glycosidase</keyword>
<keyword evidence="4" id="KW-0732">Signal</keyword>
<dbReference type="Pfam" id="PF00933">
    <property type="entry name" value="Glyco_hydro_3"/>
    <property type="match status" value="1"/>
</dbReference>
<dbReference type="PROSITE" id="PS51318">
    <property type="entry name" value="TAT"/>
    <property type="match status" value="1"/>
</dbReference>
<dbReference type="InterPro" id="IPR006311">
    <property type="entry name" value="TAT_signal"/>
</dbReference>
<evidence type="ECO:0000256" key="7">
    <source>
        <dbReference type="RuleBase" id="RU361161"/>
    </source>
</evidence>
<dbReference type="EMBL" id="UXHF01000048">
    <property type="protein sequence ID" value="VDC50781.1"/>
    <property type="molecule type" value="Genomic_DNA"/>
</dbReference>
<name>A0A7Z8Y4I8_9CAUL</name>
<feature type="domain" description="Fibronectin type III-like" evidence="9">
    <location>
        <begin position="687"/>
        <end position="756"/>
    </location>
</feature>
<evidence type="ECO:0000256" key="3">
    <source>
        <dbReference type="ARBA" id="ARBA00012744"/>
    </source>
</evidence>
<organism evidence="10 11">
    <name type="scientific">Brevundimonas mediterranea</name>
    <dbReference type="NCBI Taxonomy" id="74329"/>
    <lineage>
        <taxon>Bacteria</taxon>
        <taxon>Pseudomonadati</taxon>
        <taxon>Pseudomonadota</taxon>
        <taxon>Alphaproteobacteria</taxon>
        <taxon>Caulobacterales</taxon>
        <taxon>Caulobacteraceae</taxon>
        <taxon>Brevundimonas</taxon>
    </lineage>
</organism>
<dbReference type="PANTHER" id="PTHR30620">
    <property type="entry name" value="PERIPLASMIC BETA-GLUCOSIDASE-RELATED"/>
    <property type="match status" value="1"/>
</dbReference>
<evidence type="ECO:0000313" key="11">
    <source>
        <dbReference type="Proteomes" id="UP000289220"/>
    </source>
</evidence>
<dbReference type="Proteomes" id="UP000289220">
    <property type="component" value="Unassembled WGS sequence"/>
</dbReference>
<dbReference type="SMART" id="SM01217">
    <property type="entry name" value="Fn3_like"/>
    <property type="match status" value="1"/>
</dbReference>
<dbReference type="Gene3D" id="3.40.50.1700">
    <property type="entry name" value="Glycoside hydrolase family 3 C-terminal domain"/>
    <property type="match status" value="1"/>
</dbReference>
<evidence type="ECO:0000256" key="6">
    <source>
        <dbReference type="ARBA" id="ARBA00023295"/>
    </source>
</evidence>
<dbReference type="InterPro" id="IPR026891">
    <property type="entry name" value="Fn3-like"/>
</dbReference>
<dbReference type="Gene3D" id="3.20.20.300">
    <property type="entry name" value="Glycoside hydrolase, family 3, N-terminal domain"/>
    <property type="match status" value="1"/>
</dbReference>
<keyword evidence="11" id="KW-1185">Reference proteome</keyword>
<evidence type="ECO:0000259" key="9">
    <source>
        <dbReference type="SMART" id="SM01217"/>
    </source>
</evidence>
<dbReference type="PRINTS" id="PR00133">
    <property type="entry name" value="GLHYDRLASE3"/>
</dbReference>
<proteinExistence type="inferred from homology"/>
<keyword evidence="5 7" id="KW-0378">Hydrolase</keyword>
<dbReference type="GO" id="GO:0008422">
    <property type="term" value="F:beta-glucosidase activity"/>
    <property type="evidence" value="ECO:0007669"/>
    <property type="project" value="UniProtKB-EC"/>
</dbReference>
<dbReference type="InterPro" id="IPR019800">
    <property type="entry name" value="Glyco_hydro_3_AS"/>
</dbReference>
<dbReference type="GO" id="GO:0009251">
    <property type="term" value="P:glucan catabolic process"/>
    <property type="evidence" value="ECO:0007669"/>
    <property type="project" value="TreeGrafter"/>
</dbReference>
<dbReference type="InterPro" id="IPR013783">
    <property type="entry name" value="Ig-like_fold"/>
</dbReference>
<reference evidence="10 11" key="1">
    <citation type="submission" date="2018-11" db="EMBL/GenBank/DDBJ databases">
        <authorList>
            <person name="Peiro R."/>
            <person name="Begona"/>
            <person name="Cbmso G."/>
            <person name="Lopez M."/>
            <person name="Gonzalez S."/>
            <person name="Sacristan E."/>
            <person name="Castillo E."/>
        </authorList>
    </citation>
    <scope>NUCLEOTIDE SEQUENCE [LARGE SCALE GENOMIC DNA]</scope>
    <source>
        <strain evidence="10">Brev_genome</strain>
    </source>
</reference>
<evidence type="ECO:0000313" key="10">
    <source>
        <dbReference type="EMBL" id="VDC50781.1"/>
    </source>
</evidence>
<gene>
    <name evidence="10" type="ORF">BREV_BREV_02271</name>
</gene>
<dbReference type="FunFam" id="3.20.20.300:FF:000005">
    <property type="entry name" value="Periplasmic beta-glucosidase"/>
    <property type="match status" value="1"/>
</dbReference>
<evidence type="ECO:0000256" key="8">
    <source>
        <dbReference type="SAM" id="MobiDB-lite"/>
    </source>
</evidence>
<dbReference type="InterPro" id="IPR017853">
    <property type="entry name" value="GH"/>
</dbReference>
<dbReference type="Gene3D" id="2.60.40.10">
    <property type="entry name" value="Immunoglobulins"/>
    <property type="match status" value="1"/>
</dbReference>
<dbReference type="InterPro" id="IPR001764">
    <property type="entry name" value="Glyco_hydro_3_N"/>
</dbReference>
<dbReference type="SUPFAM" id="SSF52279">
    <property type="entry name" value="Beta-D-glucan exohydrolase, C-terminal domain"/>
    <property type="match status" value="1"/>
</dbReference>
<dbReference type="SUPFAM" id="SSF51445">
    <property type="entry name" value="(Trans)glycosidases"/>
    <property type="match status" value="1"/>
</dbReference>
<dbReference type="InterPro" id="IPR036881">
    <property type="entry name" value="Glyco_hydro_3_C_sf"/>
</dbReference>
<dbReference type="EC" id="3.2.1.21" evidence="3"/>
<comment type="caution">
    <text evidence="10">The sequence shown here is derived from an EMBL/GenBank/DDBJ whole genome shotgun (WGS) entry which is preliminary data.</text>
</comment>
<dbReference type="AlphaFoldDB" id="A0A7Z8Y4I8"/>
<protein>
    <recommendedName>
        <fullName evidence="3">beta-glucosidase</fullName>
        <ecNumber evidence="3">3.2.1.21</ecNumber>
    </recommendedName>
</protein>
<accession>A0A7Z8Y4I8</accession>
<dbReference type="Pfam" id="PF14310">
    <property type="entry name" value="Fn3-like"/>
    <property type="match status" value="1"/>
</dbReference>
<dbReference type="PROSITE" id="PS00775">
    <property type="entry name" value="GLYCOSYL_HYDROL_F3"/>
    <property type="match status" value="1"/>
</dbReference>
<dbReference type="PANTHER" id="PTHR30620:SF16">
    <property type="entry name" value="LYSOSOMAL BETA GLUCOSIDASE"/>
    <property type="match status" value="1"/>
</dbReference>
<evidence type="ECO:0000256" key="2">
    <source>
        <dbReference type="ARBA" id="ARBA00005336"/>
    </source>
</evidence>
<dbReference type="InterPro" id="IPR036962">
    <property type="entry name" value="Glyco_hydro_3_N_sf"/>
</dbReference>
<sequence>MKTRPVKPSASRRNFLSGLGLLALMGAGVFPMPATAETARAVQRHRQRIEDLIAAMTVEEKAGQLNLLADPFRWMPTAVNPLDGTGDPARVTALIREGKVGSLFNGIGAETGRRIQQVAMEESRLKIPLLFAADVIHGLSTIFPVPLAEAAAFDTHLAYRTARAAAVETAASAVHQTYAPMVDVARDQRWGRNVEGAGEDVLLNNLLAAARVRGFQGEKGLDDRDAVLATAKHMAAYSGAIGGVEYNTTDMSEQTLRGVYLPPFKAAVDAGALSIMSAFNDVNGVPASGSRKLLTDILRGEWGFEGFVVSDYTSEQELVAHGFAEDGRDAARLAFNAGVDVSMVSGLYLEHLPSLVASGEVSMARLDEAVRRLLTTKAALGLFDDPYRGTDPVREKAVVGSREHIALSREAGRKSVVLLKNDNQLLPLNKSQKIALVGPFADDVDNVWGPWTIWGAPERRVSLEAGFRAAMTDPQALTVARGSGVETPLDGGIEEAVRAAANADVIVLAIGESQKMSGEAQSRTEIVVPAPQQALVDAMAATGKPMVILLRNGRALALEGNVKNAQAIVVTWFLGEQMGNAVADVVFGDHGPSARLPVSFPHKSGQQPYSYDHKNTGRPANPDLPIEEYKARYRETTNTALYPFGYGLTYGEVAYGPVEMESNQMAWAGTLDVAVTVTNQGAHVAEELVQLYIHDRVASLTQPGRLLKDFKRVTLRPGQSETVRFTLNARQLGFIGEDNTYRIEPGLFDLWLAPHAQGGSAAQFRLVGPA</sequence>
<dbReference type="InterPro" id="IPR002772">
    <property type="entry name" value="Glyco_hydro_3_C"/>
</dbReference>
<dbReference type="Pfam" id="PF01915">
    <property type="entry name" value="Glyco_hydro_3_C"/>
    <property type="match status" value="1"/>
</dbReference>
<comment type="similarity">
    <text evidence="2 7">Belongs to the glycosyl hydrolase 3 family.</text>
</comment>
<comment type="catalytic activity">
    <reaction evidence="1">
        <text>Hydrolysis of terminal, non-reducing beta-D-glucosyl residues with release of beta-D-glucose.</text>
        <dbReference type="EC" id="3.2.1.21"/>
    </reaction>
</comment>